<dbReference type="GO" id="GO:0005737">
    <property type="term" value="C:cytoplasm"/>
    <property type="evidence" value="ECO:0007669"/>
    <property type="project" value="TreeGrafter"/>
</dbReference>
<name>A0A8J5CRZ1_CHIOP</name>
<reference evidence="5" key="1">
    <citation type="submission" date="2020-07" db="EMBL/GenBank/DDBJ databases">
        <title>The High-quality genome of the commercially important snow crab, Chionoecetes opilio.</title>
        <authorList>
            <person name="Jeong J.-H."/>
            <person name="Ryu S."/>
        </authorList>
    </citation>
    <scope>NUCLEOTIDE SEQUENCE</scope>
    <source>
        <strain evidence="5">MADBK_172401_WGS</strain>
        <tissue evidence="5">Digestive gland</tissue>
    </source>
</reference>
<organism evidence="5 6">
    <name type="scientific">Chionoecetes opilio</name>
    <name type="common">Atlantic snow crab</name>
    <name type="synonym">Cancer opilio</name>
    <dbReference type="NCBI Taxonomy" id="41210"/>
    <lineage>
        <taxon>Eukaryota</taxon>
        <taxon>Metazoa</taxon>
        <taxon>Ecdysozoa</taxon>
        <taxon>Arthropoda</taxon>
        <taxon>Crustacea</taxon>
        <taxon>Multicrustacea</taxon>
        <taxon>Malacostraca</taxon>
        <taxon>Eumalacostraca</taxon>
        <taxon>Eucarida</taxon>
        <taxon>Decapoda</taxon>
        <taxon>Pleocyemata</taxon>
        <taxon>Brachyura</taxon>
        <taxon>Eubrachyura</taxon>
        <taxon>Majoidea</taxon>
        <taxon>Majidae</taxon>
        <taxon>Chionoecetes</taxon>
    </lineage>
</organism>
<comment type="subcellular location">
    <subcellularLocation>
        <location evidence="1">Cell projection</location>
        <location evidence="1">Cilium</location>
    </subcellularLocation>
</comment>
<dbReference type="GO" id="GO:0036064">
    <property type="term" value="C:ciliary basal body"/>
    <property type="evidence" value="ECO:0007669"/>
    <property type="project" value="TreeGrafter"/>
</dbReference>
<evidence type="ECO:0000256" key="2">
    <source>
        <dbReference type="ARBA" id="ARBA00023054"/>
    </source>
</evidence>
<dbReference type="GO" id="GO:0097546">
    <property type="term" value="C:ciliary base"/>
    <property type="evidence" value="ECO:0007669"/>
    <property type="project" value="TreeGrafter"/>
</dbReference>
<evidence type="ECO:0000313" key="6">
    <source>
        <dbReference type="Proteomes" id="UP000770661"/>
    </source>
</evidence>
<evidence type="ECO:0000313" key="5">
    <source>
        <dbReference type="EMBL" id="KAG0718920.1"/>
    </source>
</evidence>
<evidence type="ECO:0000256" key="3">
    <source>
        <dbReference type="ARBA" id="ARBA00023273"/>
    </source>
</evidence>
<evidence type="ECO:0000256" key="4">
    <source>
        <dbReference type="SAM" id="Coils"/>
    </source>
</evidence>
<dbReference type="EMBL" id="JACEEZ010015314">
    <property type="protein sequence ID" value="KAG0718920.1"/>
    <property type="molecule type" value="Genomic_DNA"/>
</dbReference>
<dbReference type="GO" id="GO:0097730">
    <property type="term" value="C:non-motile cilium"/>
    <property type="evidence" value="ECO:0007669"/>
    <property type="project" value="TreeGrafter"/>
</dbReference>
<accession>A0A8J5CRZ1</accession>
<dbReference type="OrthoDB" id="10254896at2759"/>
<dbReference type="PANTHER" id="PTHR31978">
    <property type="entry name" value="INTRAFLAGELLAR TRANSPORT PROTEIN 20 HOMOLOG"/>
    <property type="match status" value="1"/>
</dbReference>
<keyword evidence="6" id="KW-1185">Reference proteome</keyword>
<feature type="coiled-coil region" evidence="4">
    <location>
        <begin position="104"/>
        <end position="142"/>
    </location>
</feature>
<keyword evidence="2 4" id="KW-0175">Coiled coil</keyword>
<dbReference type="PANTHER" id="PTHR31978:SF1">
    <property type="entry name" value="INTRAFLAGELLAR TRANSPORT PROTEIN 20 HOMOLOG"/>
    <property type="match status" value="1"/>
</dbReference>
<comment type="caution">
    <text evidence="5">The sequence shown here is derived from an EMBL/GenBank/DDBJ whole genome shotgun (WGS) entry which is preliminary data.</text>
</comment>
<gene>
    <name evidence="5" type="primary">ift20</name>
    <name evidence="5" type="ORF">GWK47_007434</name>
</gene>
<dbReference type="InterPro" id="IPR028172">
    <property type="entry name" value="FT20"/>
</dbReference>
<dbReference type="Pfam" id="PF14931">
    <property type="entry name" value="IFT20"/>
    <property type="match status" value="1"/>
</dbReference>
<protein>
    <submittedName>
        <fullName evidence="5">Intraflagellar transport protein 20</fullName>
    </submittedName>
</protein>
<dbReference type="GO" id="GO:0061512">
    <property type="term" value="P:protein localization to cilium"/>
    <property type="evidence" value="ECO:0007669"/>
    <property type="project" value="TreeGrafter"/>
</dbReference>
<dbReference type="GO" id="GO:0005813">
    <property type="term" value="C:centrosome"/>
    <property type="evidence" value="ECO:0007669"/>
    <property type="project" value="TreeGrafter"/>
</dbReference>
<dbReference type="GO" id="GO:0030990">
    <property type="term" value="C:intraciliary transport particle"/>
    <property type="evidence" value="ECO:0007669"/>
    <property type="project" value="TreeGrafter"/>
</dbReference>
<dbReference type="GO" id="GO:0060271">
    <property type="term" value="P:cilium assembly"/>
    <property type="evidence" value="ECO:0007669"/>
    <property type="project" value="TreeGrafter"/>
</dbReference>
<dbReference type="AlphaFoldDB" id="A0A8J5CRZ1"/>
<keyword evidence="3" id="KW-0966">Cell projection</keyword>
<proteinExistence type="predicted"/>
<sequence>MSWRGRDDQLAARLPLRVSLDKQKPHAQLFLAAAGLYIDELNKVRVLEPEVAQQTTELKDECKEFVDKIREFHERADHFIQVADTLSETVESEKMRAIGARNLIKSMSKQREAKEQQLMALIGEKKLELERLRVQYESLRRTEADQLEFIEQFVSRK</sequence>
<dbReference type="Proteomes" id="UP000770661">
    <property type="component" value="Unassembled WGS sequence"/>
</dbReference>
<evidence type="ECO:0000256" key="1">
    <source>
        <dbReference type="ARBA" id="ARBA00004138"/>
    </source>
</evidence>